<sequence>MPFSFGSPILQDIFFTLFLGLKFLFYGVAVVFVLSGLDELFVDLCYLGRELYRKLFITRKYSRLTEEQLLAKPEQAVAIMIPCWDESAVIRRMLENTLKSLNYSNYVIFVGTYPNDPETQHEVDMVRSMYDNVERIVTPKDGPSSKADCLNWLYKGIQVYEQDHDMQFDIFLMEDSEDIIHPLLLKLCNYVIPKLDMIQLPVHPMVRSWTHFTANHYMDEFAENHTRDLIVREMLTGTVPSAGVGTGFSRKALLTVAKAQKQQLFNIDSLTEDYDFGLKMSAFGLRQAFVRQWVWRKKLVKHFWSRRPKEKLVKEFISIREFFPTTFTTAIRQKSRWVMGIALQGWTTLGWRGGLASRYMLIRDRKSVLTNIVNLAGNALFVIILAMIGYNQFSTTYRLPPLVNPSLFTNILINTCLFFLFWRMCMRFVFVTITYNWIQGLWAIPRLFWANIINFVATFRAIYQYAKSVITGQKATWDKTHHVYPSEEELRAYRRKLGDLLLDRRFLTIHQLDEALEVKRNSDKKLGEILLEMGYITEEHLIQVLGIQFQVETQVVDPFETPVELLEMLPLNLALRYQVYPLRLDRGQLVVATNDIPDNATLRVLEQETGVSIALKLAIKSDISFAIQRGYEQLTAPQNRIFIGQRLVKQGVITQQTLFEALKLQRKRHRPLREILIEKKIMTREQVEQSIETYYKQGTKQTLLTFWEQNGWASSDQLQEALDERNRNCPPLGELLVEIGAISRPQLEEILNHPET</sequence>
<organism evidence="9 10">
    <name type="scientific">Desulfoplanes formicivorans</name>
    <dbReference type="NCBI Taxonomy" id="1592317"/>
    <lineage>
        <taxon>Bacteria</taxon>
        <taxon>Pseudomonadati</taxon>
        <taxon>Thermodesulfobacteriota</taxon>
        <taxon>Desulfovibrionia</taxon>
        <taxon>Desulfovibrionales</taxon>
        <taxon>Desulfoplanaceae</taxon>
        <taxon>Desulfoplanes</taxon>
    </lineage>
</organism>
<evidence type="ECO:0000256" key="2">
    <source>
        <dbReference type="ARBA" id="ARBA00022676"/>
    </source>
</evidence>
<dbReference type="PANTHER" id="PTHR43867:SF2">
    <property type="entry name" value="CELLULOSE SYNTHASE CATALYTIC SUBUNIT A [UDP-FORMING]"/>
    <property type="match status" value="1"/>
</dbReference>
<reference evidence="10" key="1">
    <citation type="submission" date="2016-06" db="EMBL/GenBank/DDBJ databases">
        <title>Draft genome sequence of Desulfoplanes formicivorans strain Pf12B.</title>
        <authorList>
            <person name="Watanabe M."/>
            <person name="Kojima H."/>
            <person name="Fukui M."/>
        </authorList>
    </citation>
    <scope>NUCLEOTIDE SEQUENCE [LARGE SCALE GENOMIC DNA]</scope>
    <source>
        <strain evidence="10">Pf12B</strain>
    </source>
</reference>
<evidence type="ECO:0000256" key="1">
    <source>
        <dbReference type="ARBA" id="ARBA00004141"/>
    </source>
</evidence>
<dbReference type="InterPro" id="IPR029044">
    <property type="entry name" value="Nucleotide-diphossugar_trans"/>
</dbReference>
<dbReference type="NCBIfam" id="NF011305">
    <property type="entry name" value="PRK14716.1-3"/>
    <property type="match status" value="1"/>
</dbReference>
<dbReference type="GO" id="GO:0016020">
    <property type="term" value="C:membrane"/>
    <property type="evidence" value="ECO:0007669"/>
    <property type="project" value="UniProtKB-SubCell"/>
</dbReference>
<dbReference type="Proteomes" id="UP000095200">
    <property type="component" value="Unassembled WGS sequence"/>
</dbReference>
<dbReference type="STRING" id="1592317.DPF_2482"/>
<dbReference type="InterPro" id="IPR050321">
    <property type="entry name" value="Glycosyltr_2/OpgH_subfam"/>
</dbReference>
<evidence type="ECO:0000256" key="6">
    <source>
        <dbReference type="ARBA" id="ARBA00023136"/>
    </source>
</evidence>
<name>A0A194AKI6_9BACT</name>
<dbReference type="SUPFAM" id="SSF53448">
    <property type="entry name" value="Nucleotide-diphospho-sugar transferases"/>
    <property type="match status" value="1"/>
</dbReference>
<dbReference type="NCBIfam" id="NF012033">
    <property type="entry name" value="PRK15489.1"/>
    <property type="match status" value="1"/>
</dbReference>
<dbReference type="InterPro" id="IPR037257">
    <property type="entry name" value="T2SS_E_N_sf"/>
</dbReference>
<dbReference type="Gene3D" id="3.30.300.160">
    <property type="entry name" value="Type II secretion system, protein E, N-terminal domain"/>
    <property type="match status" value="1"/>
</dbReference>
<keyword evidence="6 7" id="KW-0472">Membrane</keyword>
<evidence type="ECO:0000256" key="5">
    <source>
        <dbReference type="ARBA" id="ARBA00022989"/>
    </source>
</evidence>
<evidence type="ECO:0000256" key="3">
    <source>
        <dbReference type="ARBA" id="ARBA00022679"/>
    </source>
</evidence>
<comment type="subcellular location">
    <subcellularLocation>
        <location evidence="1">Membrane</location>
        <topology evidence="1">Multi-pass membrane protein</topology>
    </subcellularLocation>
</comment>
<evidence type="ECO:0000313" key="9">
    <source>
        <dbReference type="EMBL" id="GAU09750.1"/>
    </source>
</evidence>
<keyword evidence="4 7" id="KW-0812">Transmembrane</keyword>
<feature type="transmembrane region" description="Helical" evidence="7">
    <location>
        <begin position="13"/>
        <end position="34"/>
    </location>
</feature>
<dbReference type="GO" id="GO:0016757">
    <property type="term" value="F:glycosyltransferase activity"/>
    <property type="evidence" value="ECO:0007669"/>
    <property type="project" value="UniProtKB-KW"/>
</dbReference>
<dbReference type="InterPro" id="IPR007831">
    <property type="entry name" value="T2SS_GspE_N"/>
</dbReference>
<dbReference type="Pfam" id="PF05157">
    <property type="entry name" value="MshEN"/>
    <property type="match status" value="1"/>
</dbReference>
<feature type="domain" description="Type II secretion system protein GspE N-terminal" evidence="8">
    <location>
        <begin position="557"/>
        <end position="633"/>
    </location>
</feature>
<keyword evidence="10" id="KW-1185">Reference proteome</keyword>
<dbReference type="OrthoDB" id="5294733at2"/>
<evidence type="ECO:0000256" key="7">
    <source>
        <dbReference type="SAM" id="Phobius"/>
    </source>
</evidence>
<dbReference type="Gene3D" id="3.90.550.10">
    <property type="entry name" value="Spore Coat Polysaccharide Biosynthesis Protein SpsA, Chain A"/>
    <property type="match status" value="1"/>
</dbReference>
<gene>
    <name evidence="9" type="ORF">DPF_2482</name>
</gene>
<dbReference type="Pfam" id="PF13641">
    <property type="entry name" value="Glyco_tranf_2_3"/>
    <property type="match status" value="1"/>
</dbReference>
<keyword evidence="3" id="KW-0808">Transferase</keyword>
<keyword evidence="5 7" id="KW-1133">Transmembrane helix</keyword>
<keyword evidence="2" id="KW-0328">Glycosyltransferase</keyword>
<proteinExistence type="predicted"/>
<comment type="caution">
    <text evidence="9">The sequence shown here is derived from an EMBL/GenBank/DDBJ whole genome shotgun (WGS) entry which is preliminary data.</text>
</comment>
<dbReference type="SUPFAM" id="SSF160246">
    <property type="entry name" value="EspE N-terminal domain-like"/>
    <property type="match status" value="2"/>
</dbReference>
<evidence type="ECO:0000259" key="8">
    <source>
        <dbReference type="Pfam" id="PF05157"/>
    </source>
</evidence>
<dbReference type="AlphaFoldDB" id="A0A194AKI6"/>
<dbReference type="PANTHER" id="PTHR43867">
    <property type="entry name" value="CELLULOSE SYNTHASE CATALYTIC SUBUNIT A [UDP-FORMING]"/>
    <property type="match status" value="1"/>
</dbReference>
<evidence type="ECO:0000256" key="4">
    <source>
        <dbReference type="ARBA" id="ARBA00022692"/>
    </source>
</evidence>
<dbReference type="RefSeq" id="WP_083254708.1">
    <property type="nucleotide sequence ID" value="NZ_BDFE01000020.1"/>
</dbReference>
<evidence type="ECO:0000313" key="10">
    <source>
        <dbReference type="Proteomes" id="UP000095200"/>
    </source>
</evidence>
<protein>
    <submittedName>
        <fullName evidence="9">Bacteriophage N4 adsorption protein B</fullName>
    </submittedName>
</protein>
<accession>A0A194AKI6</accession>
<dbReference type="EMBL" id="BDFE01000020">
    <property type="protein sequence ID" value="GAU09750.1"/>
    <property type="molecule type" value="Genomic_DNA"/>
</dbReference>
<feature type="transmembrane region" description="Helical" evidence="7">
    <location>
        <begin position="368"/>
        <end position="391"/>
    </location>
</feature>